<reference evidence="3 4" key="1">
    <citation type="submission" date="2022-05" db="EMBL/GenBank/DDBJ databases">
        <authorList>
            <consortium name="Genoscope - CEA"/>
            <person name="William W."/>
        </authorList>
    </citation>
    <scope>NUCLEOTIDE SEQUENCE [LARGE SCALE GENOMIC DNA]</scope>
</reference>
<keyword evidence="4" id="KW-1185">Reference proteome</keyword>
<organism evidence="3 4">
    <name type="scientific">Porites evermanni</name>
    <dbReference type="NCBI Taxonomy" id="104178"/>
    <lineage>
        <taxon>Eukaryota</taxon>
        <taxon>Metazoa</taxon>
        <taxon>Cnidaria</taxon>
        <taxon>Anthozoa</taxon>
        <taxon>Hexacorallia</taxon>
        <taxon>Scleractinia</taxon>
        <taxon>Fungiina</taxon>
        <taxon>Poritidae</taxon>
        <taxon>Porites</taxon>
    </lineage>
</organism>
<feature type="compositionally biased region" description="Polar residues" evidence="1">
    <location>
        <begin position="115"/>
        <end position="124"/>
    </location>
</feature>
<name>A0ABN8ME37_9CNID</name>
<proteinExistence type="predicted"/>
<feature type="compositionally biased region" description="Polar residues" evidence="1">
    <location>
        <begin position="134"/>
        <end position="148"/>
    </location>
</feature>
<evidence type="ECO:0000313" key="4">
    <source>
        <dbReference type="Proteomes" id="UP001159427"/>
    </source>
</evidence>
<feature type="transmembrane region" description="Helical" evidence="2">
    <location>
        <begin position="34"/>
        <end position="57"/>
    </location>
</feature>
<feature type="non-terminal residue" evidence="3">
    <location>
        <position position="296"/>
    </location>
</feature>
<accession>A0ABN8ME37</accession>
<evidence type="ECO:0000313" key="3">
    <source>
        <dbReference type="EMBL" id="CAH3027952.1"/>
    </source>
</evidence>
<sequence>MVGISNVVSVLIALVFVSAWIAFVLVLFFPFWPGVSFCEVCSVVLHAIFFAGVNFFFTVPTRALRNGCATPRNLHAHKNFKNCPKQRSRIGHLRVEDRVLPGLPNPPDSKEAQLESETITPSTQDSDDEDRTPSETLSSTPALYSGSGNPEPKKAAASNGKPATAAKPRCETPAIKFLKKALHQTGPEQTKLMHTVSHTGKQLTIVSCTSILVDIYRQLLLNILRTLHNYVPYGGDGDDWQYGEQGIVGDQLSIEQAVNGHISLANGFTPEDRLEGLHFEVADWHAGNKFLEVSIQ</sequence>
<protein>
    <submittedName>
        <fullName evidence="3">Uncharacterized protein</fullName>
    </submittedName>
</protein>
<feature type="region of interest" description="Disordered" evidence="1">
    <location>
        <begin position="97"/>
        <end position="170"/>
    </location>
</feature>
<gene>
    <name evidence="3" type="ORF">PEVE_00032815</name>
</gene>
<evidence type="ECO:0000256" key="2">
    <source>
        <dbReference type="SAM" id="Phobius"/>
    </source>
</evidence>
<keyword evidence="2" id="KW-0472">Membrane</keyword>
<keyword evidence="2" id="KW-0812">Transmembrane</keyword>
<dbReference type="Proteomes" id="UP001159427">
    <property type="component" value="Unassembled WGS sequence"/>
</dbReference>
<evidence type="ECO:0000256" key="1">
    <source>
        <dbReference type="SAM" id="MobiDB-lite"/>
    </source>
</evidence>
<comment type="caution">
    <text evidence="3">The sequence shown here is derived from an EMBL/GenBank/DDBJ whole genome shotgun (WGS) entry which is preliminary data.</text>
</comment>
<feature type="transmembrane region" description="Helical" evidence="2">
    <location>
        <begin position="7"/>
        <end position="28"/>
    </location>
</feature>
<keyword evidence="2" id="KW-1133">Transmembrane helix</keyword>
<dbReference type="EMBL" id="CALNXI010000481">
    <property type="protein sequence ID" value="CAH3027952.1"/>
    <property type="molecule type" value="Genomic_DNA"/>
</dbReference>